<keyword evidence="3 6" id="KW-0812">Transmembrane</keyword>
<evidence type="ECO:0000313" key="7">
    <source>
        <dbReference type="EMBL" id="PDS23730.1"/>
    </source>
</evidence>
<evidence type="ECO:0008006" key="9">
    <source>
        <dbReference type="Google" id="ProtNLM"/>
    </source>
</evidence>
<proteinExistence type="predicted"/>
<dbReference type="OrthoDB" id="582032at2"/>
<feature type="transmembrane region" description="Helical" evidence="6">
    <location>
        <begin position="214"/>
        <end position="239"/>
    </location>
</feature>
<evidence type="ECO:0000256" key="3">
    <source>
        <dbReference type="ARBA" id="ARBA00022692"/>
    </source>
</evidence>
<dbReference type="PANTHER" id="PTHR30250:SF11">
    <property type="entry name" value="O-ANTIGEN TRANSPORTER-RELATED"/>
    <property type="match status" value="1"/>
</dbReference>
<feature type="transmembrane region" description="Helical" evidence="6">
    <location>
        <begin position="12"/>
        <end position="33"/>
    </location>
</feature>
<comment type="caution">
    <text evidence="7">The sequence shown here is derived from an EMBL/GenBank/DDBJ whole genome shotgun (WGS) entry which is preliminary data.</text>
</comment>
<feature type="transmembrane region" description="Helical" evidence="6">
    <location>
        <begin position="171"/>
        <end position="193"/>
    </location>
</feature>
<sequence>MDKLKNYLLSDTFLVFSDQAIFSGTNFVLTLLFAQKLSIAAFGLFSSIVLLGYLSMSITNALVIQPFQVHISKEFHKKQYYIWMLCFLIALLIVIINIGFVLQFVFKKQILIQSIIWPSVVYIIGLLFQDFFRKLLLGIRQLKENLLIDVFFLILVAAYFVINMQSLNLKMILFTIGIANVLSSLPGIIFICTNYEFPNQWKRFNNLHFHQGKWLLMVAVLQWLSSNFFVLVSGIYLGIESLGALRLVQSFFGLLNIALQTVENFYLPKVAHLYQQNRQKATFFLKQKTAYAGIFFAIILTVLIVFASKIITLAGGVAYQQYAYVVQIMAILYVFIFISYPVRIAVRVLVLNKIFFIGYVLSFVSSLLFFHFLLKNYLLYGAVIGLIINQIVMILYWQSQLIKHQFKLWK</sequence>
<dbReference type="InterPro" id="IPR050833">
    <property type="entry name" value="Poly_Biosynth_Transport"/>
</dbReference>
<dbReference type="EMBL" id="PCMW01000055">
    <property type="protein sequence ID" value="PDS23730.1"/>
    <property type="molecule type" value="Genomic_DNA"/>
</dbReference>
<evidence type="ECO:0000256" key="2">
    <source>
        <dbReference type="ARBA" id="ARBA00022475"/>
    </source>
</evidence>
<dbReference type="RefSeq" id="WP_014084739.1">
    <property type="nucleotide sequence ID" value="NZ_CBCSFI010000018.1"/>
</dbReference>
<protein>
    <recommendedName>
        <fullName evidence="9">O-antigen/teichoic acid export membrane protein</fullName>
    </recommendedName>
</protein>
<dbReference type="PANTHER" id="PTHR30250">
    <property type="entry name" value="PST FAMILY PREDICTED COLANIC ACID TRANSPORTER"/>
    <property type="match status" value="1"/>
</dbReference>
<evidence type="ECO:0000256" key="1">
    <source>
        <dbReference type="ARBA" id="ARBA00004651"/>
    </source>
</evidence>
<feature type="transmembrane region" description="Helical" evidence="6">
    <location>
        <begin position="378"/>
        <end position="397"/>
    </location>
</feature>
<evidence type="ECO:0000256" key="6">
    <source>
        <dbReference type="SAM" id="Phobius"/>
    </source>
</evidence>
<feature type="transmembrane region" description="Helical" evidence="6">
    <location>
        <begin position="354"/>
        <end position="372"/>
    </location>
</feature>
<evidence type="ECO:0000256" key="4">
    <source>
        <dbReference type="ARBA" id="ARBA00022989"/>
    </source>
</evidence>
<keyword evidence="5 6" id="KW-0472">Membrane</keyword>
<dbReference type="Proteomes" id="UP000220828">
    <property type="component" value="Unassembled WGS sequence"/>
</dbReference>
<gene>
    <name evidence="7" type="ORF">B0A77_10130</name>
</gene>
<feature type="transmembrane region" description="Helical" evidence="6">
    <location>
        <begin position="144"/>
        <end position="165"/>
    </location>
</feature>
<comment type="subcellular location">
    <subcellularLocation>
        <location evidence="1">Cell membrane</location>
        <topology evidence="1">Multi-pass membrane protein</topology>
    </subcellularLocation>
</comment>
<evidence type="ECO:0000313" key="8">
    <source>
        <dbReference type="Proteomes" id="UP000220828"/>
    </source>
</evidence>
<feature type="transmembrane region" description="Helical" evidence="6">
    <location>
        <begin position="251"/>
        <end position="268"/>
    </location>
</feature>
<organism evidence="7 8">
    <name type="scientific">Flavobacterium branchiophilum</name>
    <dbReference type="NCBI Taxonomy" id="55197"/>
    <lineage>
        <taxon>Bacteria</taxon>
        <taxon>Pseudomonadati</taxon>
        <taxon>Bacteroidota</taxon>
        <taxon>Flavobacteriia</taxon>
        <taxon>Flavobacteriales</taxon>
        <taxon>Flavobacteriaceae</taxon>
        <taxon>Flavobacterium</taxon>
    </lineage>
</organism>
<feature type="transmembrane region" description="Helical" evidence="6">
    <location>
        <begin position="39"/>
        <end position="59"/>
    </location>
</feature>
<keyword evidence="4 6" id="KW-1133">Transmembrane helix</keyword>
<dbReference type="OMA" id="QICAFRA"/>
<reference evidence="7 8" key="1">
    <citation type="submission" date="2017-09" db="EMBL/GenBank/DDBJ databases">
        <title>Whole genomes of Flavobacteriaceae.</title>
        <authorList>
            <person name="Stine C."/>
            <person name="Li C."/>
            <person name="Tadesse D."/>
        </authorList>
    </citation>
    <scope>NUCLEOTIDE SEQUENCE [LARGE SCALE GENOMIC DNA]</scope>
    <source>
        <strain evidence="7 8">ATCC 35036</strain>
    </source>
</reference>
<name>A0A2H3KWX1_9FLAO</name>
<evidence type="ECO:0000256" key="5">
    <source>
        <dbReference type="ARBA" id="ARBA00023136"/>
    </source>
</evidence>
<feature type="transmembrane region" description="Helical" evidence="6">
    <location>
        <begin position="322"/>
        <end position="342"/>
    </location>
</feature>
<feature type="transmembrane region" description="Helical" evidence="6">
    <location>
        <begin position="80"/>
        <end position="104"/>
    </location>
</feature>
<accession>A0A2H3KWX1</accession>
<dbReference type="GO" id="GO:0005886">
    <property type="term" value="C:plasma membrane"/>
    <property type="evidence" value="ECO:0007669"/>
    <property type="project" value="UniProtKB-SubCell"/>
</dbReference>
<feature type="transmembrane region" description="Helical" evidence="6">
    <location>
        <begin position="289"/>
        <end position="310"/>
    </location>
</feature>
<keyword evidence="2" id="KW-1003">Cell membrane</keyword>
<feature type="transmembrane region" description="Helical" evidence="6">
    <location>
        <begin position="110"/>
        <end position="132"/>
    </location>
</feature>
<dbReference type="AlphaFoldDB" id="A0A2H3KWX1"/>